<comment type="caution">
    <text evidence="10">The sequence shown here is derived from an EMBL/GenBank/DDBJ whole genome shotgun (WGS) entry which is preliminary data.</text>
</comment>
<feature type="domain" description="Mechanosensitive ion channel MscS" evidence="9">
    <location>
        <begin position="413"/>
        <end position="476"/>
    </location>
</feature>
<evidence type="ECO:0000256" key="8">
    <source>
        <dbReference type="SAM" id="SignalP"/>
    </source>
</evidence>
<evidence type="ECO:0000256" key="6">
    <source>
        <dbReference type="SAM" id="MobiDB-lite"/>
    </source>
</evidence>
<name>A0ABU5SZ64_9CYAN</name>
<evidence type="ECO:0000259" key="9">
    <source>
        <dbReference type="Pfam" id="PF00924"/>
    </source>
</evidence>
<gene>
    <name evidence="10" type="ORF">VB739_14705</name>
</gene>
<dbReference type="EMBL" id="JAYGHY010000069">
    <property type="protein sequence ID" value="MEA5443805.1"/>
    <property type="molecule type" value="Genomic_DNA"/>
</dbReference>
<accession>A0ABU5SZ64</accession>
<dbReference type="PANTHER" id="PTHR30460:SF0">
    <property type="entry name" value="MODERATE CONDUCTANCE MECHANOSENSITIVE CHANNEL YBIO"/>
    <property type="match status" value="1"/>
</dbReference>
<dbReference type="Gene3D" id="1.10.287.1260">
    <property type="match status" value="1"/>
</dbReference>
<evidence type="ECO:0000256" key="4">
    <source>
        <dbReference type="ARBA" id="ARBA00022989"/>
    </source>
</evidence>
<evidence type="ECO:0000256" key="5">
    <source>
        <dbReference type="ARBA" id="ARBA00023136"/>
    </source>
</evidence>
<keyword evidence="2" id="KW-1003">Cell membrane</keyword>
<proteinExistence type="predicted"/>
<dbReference type="Gene3D" id="3.30.70.100">
    <property type="match status" value="1"/>
</dbReference>
<evidence type="ECO:0000256" key="7">
    <source>
        <dbReference type="SAM" id="Phobius"/>
    </source>
</evidence>
<evidence type="ECO:0000313" key="11">
    <source>
        <dbReference type="Proteomes" id="UP001302329"/>
    </source>
</evidence>
<keyword evidence="3 7" id="KW-0812">Transmembrane</keyword>
<dbReference type="RefSeq" id="WP_323357768.1">
    <property type="nucleotide sequence ID" value="NZ_JAYGHY010000069.1"/>
</dbReference>
<protein>
    <submittedName>
        <fullName evidence="10">Mechanosensitive ion channel domain-containing protein</fullName>
    </submittedName>
</protein>
<dbReference type="InterPro" id="IPR010920">
    <property type="entry name" value="LSM_dom_sf"/>
</dbReference>
<feature type="transmembrane region" description="Helical" evidence="7">
    <location>
        <begin position="394"/>
        <end position="414"/>
    </location>
</feature>
<feature type="transmembrane region" description="Helical" evidence="7">
    <location>
        <begin position="278"/>
        <end position="299"/>
    </location>
</feature>
<dbReference type="InterPro" id="IPR006685">
    <property type="entry name" value="MscS_channel_2nd"/>
</dbReference>
<evidence type="ECO:0000313" key="10">
    <source>
        <dbReference type="EMBL" id="MEA5443805.1"/>
    </source>
</evidence>
<keyword evidence="5 7" id="KW-0472">Membrane</keyword>
<feature type="chain" id="PRO_5046119092" evidence="8">
    <location>
        <begin position="27"/>
        <end position="568"/>
    </location>
</feature>
<dbReference type="PANTHER" id="PTHR30460">
    <property type="entry name" value="MODERATE CONDUCTANCE MECHANOSENSITIVE CHANNEL YBIO"/>
    <property type="match status" value="1"/>
</dbReference>
<feature type="region of interest" description="Disordered" evidence="6">
    <location>
        <begin position="37"/>
        <end position="56"/>
    </location>
</feature>
<feature type="transmembrane region" description="Helical" evidence="7">
    <location>
        <begin position="367"/>
        <end position="388"/>
    </location>
</feature>
<feature type="transmembrane region" description="Helical" evidence="7">
    <location>
        <begin position="224"/>
        <end position="245"/>
    </location>
</feature>
<dbReference type="Gene3D" id="2.30.30.60">
    <property type="match status" value="1"/>
</dbReference>
<evidence type="ECO:0000256" key="3">
    <source>
        <dbReference type="ARBA" id="ARBA00022692"/>
    </source>
</evidence>
<keyword evidence="8" id="KW-0732">Signal</keyword>
<sequence>MAPRQPRRLRTALALLLALTLALGMAAFPGAPTAAATAAAEPPAPGGTGPAHADPANAGSFRLGTVRILGVPAITVASPAVDAGGDSGPEASERARVIEGNLNQLYEPRNPCTAGERVGEALLDRLSLKGTKAACDPNHLGLQGAPQALRVILLPQPGGGQQLAAMVPGRSSPFPLLTVTEQDAQFNGLPLDALAEQWRDLLERRLRSARRVFGQEQINGRLRIALVSLAGLALLMALVVALWHVSQRSLPRLQRRRAERSGRFDPLLLQLTQAFSRLLAALVILLGVAMGAVLLLAWPGQIPAAIDVLLQPLVVLMKALVLLVVATVLRGLVGLLLAQWASHLAVRAEHRARRRQRYLSLLRVLRRLVNLACLLLFALWTVLGIPVLRDLSSNAVLASGAVLGALALVFQGLLRDFVAGLVLLLDDRYAIGDVVEIGGRSGEVVDVGVLSTELRCADQRVVVVPNSHCEQVVNHTKLRSGAELTLLLPRSITDLAGALGLIGEELTAFGSDPHWAPLLLEPPRLLGIEAMTADDLQVKALLITEAGQQGEARRELLGRLVQRLQGWP</sequence>
<dbReference type="Pfam" id="PF00924">
    <property type="entry name" value="MS_channel_2nd"/>
    <property type="match status" value="1"/>
</dbReference>
<dbReference type="Proteomes" id="UP001302329">
    <property type="component" value="Unassembled WGS sequence"/>
</dbReference>
<reference evidence="10 11" key="1">
    <citation type="submission" date="2023-12" db="EMBL/GenBank/DDBJ databases">
        <title>Baltic Sea Cyanobacteria.</title>
        <authorList>
            <person name="Delbaje E."/>
            <person name="Fewer D.P."/>
            <person name="Shishido T.K."/>
        </authorList>
    </citation>
    <scope>NUCLEOTIDE SEQUENCE [LARGE SCALE GENOMIC DNA]</scope>
    <source>
        <strain evidence="10 11">UHCC 0281</strain>
    </source>
</reference>
<evidence type="ECO:0000256" key="2">
    <source>
        <dbReference type="ARBA" id="ARBA00022475"/>
    </source>
</evidence>
<keyword evidence="4 7" id="KW-1133">Transmembrane helix</keyword>
<dbReference type="SUPFAM" id="SSF50182">
    <property type="entry name" value="Sm-like ribonucleoproteins"/>
    <property type="match status" value="1"/>
</dbReference>
<dbReference type="InterPro" id="IPR023408">
    <property type="entry name" value="MscS_beta-dom_sf"/>
</dbReference>
<evidence type="ECO:0000256" key="1">
    <source>
        <dbReference type="ARBA" id="ARBA00004236"/>
    </source>
</evidence>
<keyword evidence="11" id="KW-1185">Reference proteome</keyword>
<feature type="transmembrane region" description="Helical" evidence="7">
    <location>
        <begin position="319"/>
        <end position="346"/>
    </location>
</feature>
<organism evidence="10 11">
    <name type="scientific">Cyanobium gracile UHCC 0281</name>
    <dbReference type="NCBI Taxonomy" id="3110309"/>
    <lineage>
        <taxon>Bacteria</taxon>
        <taxon>Bacillati</taxon>
        <taxon>Cyanobacteriota</taxon>
        <taxon>Cyanophyceae</taxon>
        <taxon>Synechococcales</taxon>
        <taxon>Prochlorococcaceae</taxon>
        <taxon>Cyanobium</taxon>
    </lineage>
</organism>
<feature type="signal peptide" evidence="8">
    <location>
        <begin position="1"/>
        <end position="26"/>
    </location>
</feature>
<comment type="subcellular location">
    <subcellularLocation>
        <location evidence="1">Cell membrane</location>
    </subcellularLocation>
</comment>
<dbReference type="InterPro" id="IPR045276">
    <property type="entry name" value="YbiO_bact"/>
</dbReference>